<sequence length="101" mass="10669">MSEGESLVAADTLPFPPLLLDLRWGQPGEPLWRGSRSQSSYTGCRCGGDHYTCSFRRGHSSSASGHNTAAISSISLLVASYGVSPAGYLILLGPASLNSRR</sequence>
<dbReference type="Proteomes" id="UP001497516">
    <property type="component" value="Chromosome 3"/>
</dbReference>
<organism evidence="2 3">
    <name type="scientific">Linum trigynum</name>
    <dbReference type="NCBI Taxonomy" id="586398"/>
    <lineage>
        <taxon>Eukaryota</taxon>
        <taxon>Viridiplantae</taxon>
        <taxon>Streptophyta</taxon>
        <taxon>Embryophyta</taxon>
        <taxon>Tracheophyta</taxon>
        <taxon>Spermatophyta</taxon>
        <taxon>Magnoliopsida</taxon>
        <taxon>eudicotyledons</taxon>
        <taxon>Gunneridae</taxon>
        <taxon>Pentapetalae</taxon>
        <taxon>rosids</taxon>
        <taxon>fabids</taxon>
        <taxon>Malpighiales</taxon>
        <taxon>Linaceae</taxon>
        <taxon>Linum</taxon>
    </lineage>
</organism>
<name>A0AAV2DYU6_9ROSI</name>
<proteinExistence type="predicted"/>
<protein>
    <submittedName>
        <fullName evidence="2">Uncharacterized protein</fullName>
    </submittedName>
</protein>
<dbReference type="EMBL" id="OZ034816">
    <property type="protein sequence ID" value="CAL1378692.1"/>
    <property type="molecule type" value="Genomic_DNA"/>
</dbReference>
<keyword evidence="3" id="KW-1185">Reference proteome</keyword>
<keyword evidence="1" id="KW-1133">Transmembrane helix</keyword>
<dbReference type="AlphaFoldDB" id="A0AAV2DYU6"/>
<evidence type="ECO:0000313" key="3">
    <source>
        <dbReference type="Proteomes" id="UP001497516"/>
    </source>
</evidence>
<evidence type="ECO:0000256" key="1">
    <source>
        <dbReference type="SAM" id="Phobius"/>
    </source>
</evidence>
<keyword evidence="1" id="KW-0472">Membrane</keyword>
<evidence type="ECO:0000313" key="2">
    <source>
        <dbReference type="EMBL" id="CAL1378692.1"/>
    </source>
</evidence>
<keyword evidence="1" id="KW-0812">Transmembrane</keyword>
<reference evidence="2 3" key="1">
    <citation type="submission" date="2024-04" db="EMBL/GenBank/DDBJ databases">
        <authorList>
            <person name="Fracassetti M."/>
        </authorList>
    </citation>
    <scope>NUCLEOTIDE SEQUENCE [LARGE SCALE GENOMIC DNA]</scope>
</reference>
<feature type="transmembrane region" description="Helical" evidence="1">
    <location>
        <begin position="69"/>
        <end position="91"/>
    </location>
</feature>
<gene>
    <name evidence="2" type="ORF">LTRI10_LOCUS20257</name>
</gene>
<accession>A0AAV2DYU6</accession>